<protein>
    <recommendedName>
        <fullName evidence="1">Putative Se/S carrier protein-like domain-containing protein</fullName>
    </recommendedName>
</protein>
<gene>
    <name evidence="2" type="ORF">SBF1_1260021</name>
</gene>
<dbReference type="OrthoDB" id="3192849at2"/>
<dbReference type="Pfam" id="PF11823">
    <property type="entry name" value="Se_S_carrier"/>
    <property type="match status" value="1"/>
</dbReference>
<feature type="domain" description="Putative Se/S carrier protein-like" evidence="1">
    <location>
        <begin position="12"/>
        <end position="76"/>
    </location>
</feature>
<dbReference type="Proteomes" id="UP000238916">
    <property type="component" value="Unassembled WGS sequence"/>
</dbReference>
<proteinExistence type="predicted"/>
<evidence type="ECO:0000259" key="1">
    <source>
        <dbReference type="Pfam" id="PF11823"/>
    </source>
</evidence>
<reference evidence="3" key="1">
    <citation type="submission" date="2018-02" db="EMBL/GenBank/DDBJ databases">
        <authorList>
            <person name="Hausmann B."/>
        </authorList>
    </citation>
    <scope>NUCLEOTIDE SEQUENCE [LARGE SCALE GENOMIC DNA]</scope>
    <source>
        <strain evidence="3">Peat soil MAG SbF1</strain>
    </source>
</reference>
<name>A0A2U3K2G1_9FIRM</name>
<dbReference type="AlphaFoldDB" id="A0A2U3K2G1"/>
<dbReference type="EMBL" id="OMOF01000031">
    <property type="protein sequence ID" value="SPF33852.1"/>
    <property type="molecule type" value="Genomic_DNA"/>
</dbReference>
<sequence length="88" mass="9883">MLYSELIEYRALINFDSLTQAMAAEKVFKKLNCPYALIPTPKAMRSGCSNSICFPLHLKDIIEDLLDAGVVIMGTYEATEDGFVSMKW</sequence>
<evidence type="ECO:0000313" key="2">
    <source>
        <dbReference type="EMBL" id="SPF33852.1"/>
    </source>
</evidence>
<dbReference type="InterPro" id="IPR021778">
    <property type="entry name" value="Se/S_carrier-like"/>
</dbReference>
<organism evidence="2 3">
    <name type="scientific">Candidatus Desulfosporosinus infrequens</name>
    <dbReference type="NCBI Taxonomy" id="2043169"/>
    <lineage>
        <taxon>Bacteria</taxon>
        <taxon>Bacillati</taxon>
        <taxon>Bacillota</taxon>
        <taxon>Clostridia</taxon>
        <taxon>Eubacteriales</taxon>
        <taxon>Desulfitobacteriaceae</taxon>
        <taxon>Desulfosporosinus</taxon>
    </lineage>
</organism>
<accession>A0A2U3K2G1</accession>
<evidence type="ECO:0000313" key="3">
    <source>
        <dbReference type="Proteomes" id="UP000238916"/>
    </source>
</evidence>